<feature type="domain" description="Erythromycin biosynthesis protein CIII-like C-terminal" evidence="2">
    <location>
        <begin position="303"/>
        <end position="402"/>
    </location>
</feature>
<dbReference type="InterPro" id="IPR010610">
    <property type="entry name" value="EryCIII-like_C"/>
</dbReference>
<evidence type="ECO:0000259" key="1">
    <source>
        <dbReference type="Pfam" id="PF03033"/>
    </source>
</evidence>
<keyword evidence="4" id="KW-1185">Reference proteome</keyword>
<dbReference type="InterPro" id="IPR002213">
    <property type="entry name" value="UDP_glucos_trans"/>
</dbReference>
<proteinExistence type="predicted"/>
<gene>
    <name evidence="3" type="ordered locus">MycrhN_0316</name>
</gene>
<name>G8RIX0_MYCRN</name>
<dbReference type="GO" id="GO:0005975">
    <property type="term" value="P:carbohydrate metabolic process"/>
    <property type="evidence" value="ECO:0007669"/>
    <property type="project" value="InterPro"/>
</dbReference>
<evidence type="ECO:0000259" key="2">
    <source>
        <dbReference type="Pfam" id="PF06722"/>
    </source>
</evidence>
<accession>G8RIX0</accession>
<dbReference type="RefSeq" id="WP_014208778.1">
    <property type="nucleotide sequence ID" value="NC_016604.1"/>
</dbReference>
<dbReference type="FunFam" id="3.40.50.2000:FF:000009">
    <property type="entry name" value="Sterol 3-beta-glucosyltransferase UGT80A2"/>
    <property type="match status" value="1"/>
</dbReference>
<dbReference type="Proteomes" id="UP000005442">
    <property type="component" value="Chromosome"/>
</dbReference>
<dbReference type="GO" id="GO:0008194">
    <property type="term" value="F:UDP-glycosyltransferase activity"/>
    <property type="evidence" value="ECO:0007669"/>
    <property type="project" value="InterPro"/>
</dbReference>
<dbReference type="InterPro" id="IPR004276">
    <property type="entry name" value="GlycoTrans_28_N"/>
</dbReference>
<organism evidence="3 4">
    <name type="scientific">Mycolicibacterium rhodesiae (strain NBB3)</name>
    <name type="common">Mycobacterium rhodesiae</name>
    <dbReference type="NCBI Taxonomy" id="710685"/>
    <lineage>
        <taxon>Bacteria</taxon>
        <taxon>Bacillati</taxon>
        <taxon>Actinomycetota</taxon>
        <taxon>Actinomycetes</taxon>
        <taxon>Mycobacteriales</taxon>
        <taxon>Mycobacteriaceae</taxon>
        <taxon>Mycolicibacterium</taxon>
    </lineage>
</organism>
<dbReference type="InterPro" id="IPR050426">
    <property type="entry name" value="Glycosyltransferase_28"/>
</dbReference>
<sequence>MKFVLAAYGTRGDIESLLATGRELQGRGHEVRMAVPPNLMDLAGKIGLTAVPYGPPPHDFWDDEILLKFSKLYRNFWTVREPIKLMREAWEPVLRHWADMSRTLTALAAGADLLFTGQLYQDLAVNVGEYYDIPLAVLHYFPMRPNGHLIPYVPAPLARTGFKAYDWMCWRMNKKAEDAQRRELGLPVATEASPGRIAERGSLEIQAYDEVVFPGLAKEWRKWNGRRPFVGALTMGLTTDRDDEISSWVASGSPPICFGFGSMPVESPADTVRMISNVCTQLGERALICSGWTDFTGVPDYDHVMVVGAANYERVFPACRAIVHHGGSGTTAASLRAGVPTLILWTAGDQPFFANQLKRLKVGGGRRFASTTANTLVADLRRILAPEYVANARDLAARMTKPSESVGRTADLLEKYARTRVCV</sequence>
<dbReference type="PANTHER" id="PTHR48050:SF13">
    <property type="entry name" value="STEROL 3-BETA-GLUCOSYLTRANSFERASE UGT80A2"/>
    <property type="match status" value="1"/>
</dbReference>
<dbReference type="PANTHER" id="PTHR48050">
    <property type="entry name" value="STEROL 3-BETA-GLUCOSYLTRANSFERASE"/>
    <property type="match status" value="1"/>
</dbReference>
<dbReference type="Pfam" id="PF06722">
    <property type="entry name" value="EryCIII-like_C"/>
    <property type="match status" value="1"/>
</dbReference>
<dbReference type="SUPFAM" id="SSF53756">
    <property type="entry name" value="UDP-Glycosyltransferase/glycogen phosphorylase"/>
    <property type="match status" value="1"/>
</dbReference>
<dbReference type="Gene3D" id="3.40.50.2000">
    <property type="entry name" value="Glycogen Phosphorylase B"/>
    <property type="match status" value="2"/>
</dbReference>
<dbReference type="STRING" id="710685.MycrhN_0316"/>
<dbReference type="GO" id="GO:0033072">
    <property type="term" value="P:vancomycin biosynthetic process"/>
    <property type="evidence" value="ECO:0007669"/>
    <property type="project" value="UniProtKB-ARBA"/>
</dbReference>
<dbReference type="eggNOG" id="COG1819">
    <property type="taxonomic scope" value="Bacteria"/>
</dbReference>
<keyword evidence="3" id="KW-0808">Transferase</keyword>
<dbReference type="Pfam" id="PF03033">
    <property type="entry name" value="Glyco_transf_28"/>
    <property type="match status" value="1"/>
</dbReference>
<feature type="domain" description="Glycosyltransferase family 28 N-terminal" evidence="1">
    <location>
        <begin position="3"/>
        <end position="44"/>
    </location>
</feature>
<dbReference type="OrthoDB" id="3253247at2"/>
<dbReference type="GO" id="GO:0016758">
    <property type="term" value="F:hexosyltransferase activity"/>
    <property type="evidence" value="ECO:0007669"/>
    <property type="project" value="InterPro"/>
</dbReference>
<protein>
    <submittedName>
        <fullName evidence="3">Glycosyl transferase, UDP-glucuronosyltransferase</fullName>
    </submittedName>
</protein>
<dbReference type="EMBL" id="CP003169">
    <property type="protein sequence ID" value="AEV70958.1"/>
    <property type="molecule type" value="Genomic_DNA"/>
</dbReference>
<reference evidence="3 4" key="1">
    <citation type="submission" date="2011-12" db="EMBL/GenBank/DDBJ databases">
        <title>Complete sequence of Mycobacterium rhodesiae NBB3.</title>
        <authorList>
            <consortium name="US DOE Joint Genome Institute"/>
            <person name="Lucas S."/>
            <person name="Han J."/>
            <person name="Lapidus A."/>
            <person name="Cheng J.-F."/>
            <person name="Goodwin L."/>
            <person name="Pitluck S."/>
            <person name="Peters L."/>
            <person name="Mikhailova N."/>
            <person name="Gu W."/>
            <person name="Detter J.C."/>
            <person name="Han C."/>
            <person name="Tapia R."/>
            <person name="Land M."/>
            <person name="Hauser L."/>
            <person name="Kyrpides N."/>
            <person name="Ivanova N."/>
            <person name="Pagani I."/>
            <person name="Mattes T."/>
            <person name="Holmes A."/>
            <person name="Rutledge P."/>
            <person name="Paulsen I."/>
            <person name="Coleman N."/>
            <person name="Woyke T."/>
        </authorList>
    </citation>
    <scope>NUCLEOTIDE SEQUENCE [LARGE SCALE GENOMIC DNA]</scope>
    <source>
        <strain evidence="3 4">NBB3</strain>
    </source>
</reference>
<dbReference type="PATRIC" id="fig|710685.3.peg.322"/>
<dbReference type="HOGENOM" id="CLU_000537_8_0_11"/>
<dbReference type="KEGG" id="mrh:MycrhN_0316"/>
<dbReference type="AlphaFoldDB" id="G8RIX0"/>
<evidence type="ECO:0000313" key="3">
    <source>
        <dbReference type="EMBL" id="AEV70958.1"/>
    </source>
</evidence>
<evidence type="ECO:0000313" key="4">
    <source>
        <dbReference type="Proteomes" id="UP000005442"/>
    </source>
</evidence>
<dbReference type="CDD" id="cd03784">
    <property type="entry name" value="GT1_Gtf-like"/>
    <property type="match status" value="1"/>
</dbReference>